<dbReference type="GO" id="GO:0045739">
    <property type="term" value="P:positive regulation of DNA repair"/>
    <property type="evidence" value="ECO:0007669"/>
    <property type="project" value="InterPro"/>
</dbReference>
<dbReference type="GO" id="GO:0051301">
    <property type="term" value="P:cell division"/>
    <property type="evidence" value="ECO:0007669"/>
    <property type="project" value="UniProtKB-KW"/>
</dbReference>
<sequence>MVGFGDEGGSNSKYVLKPMRMNSEDILICVDVDPQCLVEMKATSSTNGRPITRLDSIKQAIILFVNAKLTINPDHRFAFATLSTSVSWLRKEFSSEIESTIAAMRGLSASSSSGQADLTNLFRLAAHEAKKSRTQGRILRVILFYCRSSMQPQHQWPLNHKLFTLDVIYLHDKPGPDNCPQLEGDKSKSNMVGFGDEGGSNSKYVLKPMRMNSEDILICVDVDPQCLVEMKATSSTNGRPITRLDSIKQAIILFVNAKLTINPDHRFAFATLSTSVSWLRKEFSSEIESTIAAMRGLSASSSSGQADLTNLFRLAAHEAKKSRTQGRILRVILFYCRSSMQPQHQWPLNHKLFTLDVIYLHDKPGPDNCPQLVYDTLVEALEHVSEYEGYIFESGQGLVRIVYRHVLILLSHPQQRCIQDNIDIPKSLTKKAPQVEPMATDDSVPVSRQ</sequence>
<evidence type="ECO:0000256" key="15">
    <source>
        <dbReference type="ARBA" id="ARBA00031038"/>
    </source>
</evidence>
<dbReference type="Gramene" id="OIV96402">
    <property type="protein sequence ID" value="OIV96402"/>
    <property type="gene ID" value="TanjilG_09829"/>
</dbReference>
<evidence type="ECO:0000256" key="1">
    <source>
        <dbReference type="ARBA" id="ARBA00004123"/>
    </source>
</evidence>
<dbReference type="GO" id="GO:0070552">
    <property type="term" value="C:BRISC complex"/>
    <property type="evidence" value="ECO:0007669"/>
    <property type="project" value="InterPro"/>
</dbReference>
<evidence type="ECO:0000256" key="6">
    <source>
        <dbReference type="ARBA" id="ARBA00022618"/>
    </source>
</evidence>
<evidence type="ECO:0000256" key="3">
    <source>
        <dbReference type="ARBA" id="ARBA00010809"/>
    </source>
</evidence>
<evidence type="ECO:0000256" key="11">
    <source>
        <dbReference type="ARBA" id="ARBA00023204"/>
    </source>
</evidence>
<keyword evidence="10" id="KW-0156">Chromatin regulator</keyword>
<dbReference type="PANTHER" id="PTHR15660:SF1">
    <property type="entry name" value="BRISC AND BRCA1-A COMPLEX MEMBER 1"/>
    <property type="match status" value="1"/>
</dbReference>
<evidence type="ECO:0000256" key="14">
    <source>
        <dbReference type="ARBA" id="ARBA00030984"/>
    </source>
</evidence>
<comment type="subcellular location">
    <subcellularLocation>
        <location evidence="2">Cytoplasm</location>
    </subcellularLocation>
    <subcellularLocation>
        <location evidence="1">Nucleus</location>
    </subcellularLocation>
</comment>
<dbReference type="CDD" id="cd21502">
    <property type="entry name" value="vWA_BABAM1"/>
    <property type="match status" value="2"/>
</dbReference>
<gene>
    <name evidence="17" type="ORF">TanjilG_09829</name>
</gene>
<evidence type="ECO:0000256" key="9">
    <source>
        <dbReference type="ARBA" id="ARBA00022786"/>
    </source>
</evidence>
<evidence type="ECO:0000313" key="18">
    <source>
        <dbReference type="Proteomes" id="UP000188354"/>
    </source>
</evidence>
<comment type="similarity">
    <text evidence="3">Belongs to the BABAM1 family.</text>
</comment>
<name>A0A4P1QWP3_LUPAN</name>
<evidence type="ECO:0000256" key="5">
    <source>
        <dbReference type="ARBA" id="ARBA00022490"/>
    </source>
</evidence>
<keyword evidence="11" id="KW-0234">DNA repair</keyword>
<dbReference type="PANTHER" id="PTHR15660">
    <property type="entry name" value="BRISC AND BRCA1-A COMPLEX MEMBER 1"/>
    <property type="match status" value="1"/>
</dbReference>
<evidence type="ECO:0000256" key="2">
    <source>
        <dbReference type="ARBA" id="ARBA00004496"/>
    </source>
</evidence>
<evidence type="ECO:0000256" key="16">
    <source>
        <dbReference type="SAM" id="MobiDB-lite"/>
    </source>
</evidence>
<dbReference type="InterPro" id="IPR036465">
    <property type="entry name" value="vWFA_dom_sf"/>
</dbReference>
<dbReference type="SUPFAM" id="SSF53300">
    <property type="entry name" value="vWA-like"/>
    <property type="match status" value="2"/>
</dbReference>
<accession>A0A4P1QWP3</accession>
<dbReference type="EMBL" id="CM007375">
    <property type="protein sequence ID" value="OIV96402.1"/>
    <property type="molecule type" value="Genomic_DNA"/>
</dbReference>
<proteinExistence type="inferred from homology"/>
<evidence type="ECO:0000256" key="10">
    <source>
        <dbReference type="ARBA" id="ARBA00022853"/>
    </source>
</evidence>
<dbReference type="GO" id="GO:0005737">
    <property type="term" value="C:cytoplasm"/>
    <property type="evidence" value="ECO:0007669"/>
    <property type="project" value="UniProtKB-SubCell"/>
</dbReference>
<dbReference type="InterPro" id="IPR026126">
    <property type="entry name" value="BABAM1"/>
</dbReference>
<dbReference type="Proteomes" id="UP000188354">
    <property type="component" value="Chromosome LG15"/>
</dbReference>
<keyword evidence="12" id="KW-0539">Nucleus</keyword>
<keyword evidence="5" id="KW-0963">Cytoplasm</keyword>
<evidence type="ECO:0000256" key="7">
    <source>
        <dbReference type="ARBA" id="ARBA00022763"/>
    </source>
</evidence>
<keyword evidence="6" id="KW-0132">Cell division</keyword>
<organism evidence="17 18">
    <name type="scientific">Lupinus angustifolius</name>
    <name type="common">Narrow-leaved blue lupine</name>
    <dbReference type="NCBI Taxonomy" id="3871"/>
    <lineage>
        <taxon>Eukaryota</taxon>
        <taxon>Viridiplantae</taxon>
        <taxon>Streptophyta</taxon>
        <taxon>Embryophyta</taxon>
        <taxon>Tracheophyta</taxon>
        <taxon>Spermatophyta</taxon>
        <taxon>Magnoliopsida</taxon>
        <taxon>eudicotyledons</taxon>
        <taxon>Gunneridae</taxon>
        <taxon>Pentapetalae</taxon>
        <taxon>rosids</taxon>
        <taxon>fabids</taxon>
        <taxon>Fabales</taxon>
        <taxon>Fabaceae</taxon>
        <taxon>Papilionoideae</taxon>
        <taxon>50 kb inversion clade</taxon>
        <taxon>genistoids sensu lato</taxon>
        <taxon>core genistoids</taxon>
        <taxon>Genisteae</taxon>
        <taxon>Lupinus</taxon>
    </lineage>
</organism>
<dbReference type="STRING" id="3871.A0A4P1QWP3"/>
<evidence type="ECO:0000256" key="12">
    <source>
        <dbReference type="ARBA" id="ARBA00023242"/>
    </source>
</evidence>
<keyword evidence="13" id="KW-0131">Cell cycle</keyword>
<keyword evidence="8" id="KW-0498">Mitosis</keyword>
<dbReference type="GO" id="GO:0006325">
    <property type="term" value="P:chromatin organization"/>
    <property type="evidence" value="ECO:0007669"/>
    <property type="project" value="UniProtKB-KW"/>
</dbReference>
<keyword evidence="9" id="KW-0833">Ubl conjugation pathway</keyword>
<dbReference type="Gene3D" id="3.40.50.410">
    <property type="entry name" value="von Willebrand factor, type A domain"/>
    <property type="match status" value="2"/>
</dbReference>
<evidence type="ECO:0000313" key="17">
    <source>
        <dbReference type="EMBL" id="OIV96402.1"/>
    </source>
</evidence>
<keyword evidence="7" id="KW-0227">DNA damage</keyword>
<evidence type="ECO:0000256" key="8">
    <source>
        <dbReference type="ARBA" id="ARBA00022776"/>
    </source>
</evidence>
<dbReference type="GO" id="GO:0006281">
    <property type="term" value="P:DNA repair"/>
    <property type="evidence" value="ECO:0007669"/>
    <property type="project" value="UniProtKB-KW"/>
</dbReference>
<evidence type="ECO:0000256" key="13">
    <source>
        <dbReference type="ARBA" id="ARBA00023306"/>
    </source>
</evidence>
<feature type="region of interest" description="Disordered" evidence="16">
    <location>
        <begin position="429"/>
        <end position="449"/>
    </location>
</feature>
<protein>
    <recommendedName>
        <fullName evidence="4">BRISC and BRCA1-A complex member 1</fullName>
    </recommendedName>
    <alternativeName>
        <fullName evidence="14">Mediator of RAP80 interactions and targeting subunit of 40 kDa</fullName>
    </alternativeName>
    <alternativeName>
        <fullName evidence="15">New component of the BRCA1-A complex</fullName>
    </alternativeName>
</protein>
<evidence type="ECO:0000256" key="4">
    <source>
        <dbReference type="ARBA" id="ARBA00019437"/>
    </source>
</evidence>
<dbReference type="AlphaFoldDB" id="A0A4P1QWP3"/>
<keyword evidence="18" id="KW-1185">Reference proteome</keyword>
<reference evidence="17 18" key="1">
    <citation type="journal article" date="2017" name="Plant Biotechnol. J.">
        <title>A comprehensive draft genome sequence for lupin (Lupinus angustifolius), an emerging health food: insights into plant-microbe interactions and legume evolution.</title>
        <authorList>
            <person name="Hane J.K."/>
            <person name="Ming Y."/>
            <person name="Kamphuis L.G."/>
            <person name="Nelson M.N."/>
            <person name="Garg G."/>
            <person name="Atkins C.A."/>
            <person name="Bayer P.E."/>
            <person name="Bravo A."/>
            <person name="Bringans S."/>
            <person name="Cannon S."/>
            <person name="Edwards D."/>
            <person name="Foley R."/>
            <person name="Gao L.L."/>
            <person name="Harrison M.J."/>
            <person name="Huang W."/>
            <person name="Hurgobin B."/>
            <person name="Li S."/>
            <person name="Liu C.W."/>
            <person name="McGrath A."/>
            <person name="Morahan G."/>
            <person name="Murray J."/>
            <person name="Weller J."/>
            <person name="Jian J."/>
            <person name="Singh K.B."/>
        </authorList>
    </citation>
    <scope>NUCLEOTIDE SEQUENCE [LARGE SCALE GENOMIC DNA]</scope>
    <source>
        <strain evidence="18">cv. Tanjil</strain>
        <tissue evidence="17">Whole plant</tissue>
    </source>
</reference>